<protein>
    <submittedName>
        <fullName evidence="2">Uncharacterized protein LOC114328752 isoform X3</fullName>
    </submittedName>
</protein>
<dbReference type="AlphaFoldDB" id="A0A6P7FKL9"/>
<feature type="chain" id="PRO_5028021491" evidence="1">
    <location>
        <begin position="20"/>
        <end position="80"/>
    </location>
</feature>
<evidence type="ECO:0000313" key="2">
    <source>
        <dbReference type="RefSeq" id="XP_028133508.1"/>
    </source>
</evidence>
<sequence>MKFVVFCIVLSTIVSLALTLDCPTNSSQVCEDCSPQQSCATKPVVPRRGRFHCDLCTCRCDEGYLIDHSTGRCLLPKDCP</sequence>
<reference evidence="2" key="1">
    <citation type="submission" date="2025-08" db="UniProtKB">
        <authorList>
            <consortium name="RefSeq"/>
        </authorList>
    </citation>
    <scope>IDENTIFICATION</scope>
    <source>
        <tissue evidence="2">Whole insect</tissue>
    </source>
</reference>
<accession>A0A6P7FKL9</accession>
<evidence type="ECO:0000256" key="1">
    <source>
        <dbReference type="SAM" id="SignalP"/>
    </source>
</evidence>
<proteinExistence type="predicted"/>
<organism evidence="2">
    <name type="scientific">Diabrotica virgifera virgifera</name>
    <name type="common">western corn rootworm</name>
    <dbReference type="NCBI Taxonomy" id="50390"/>
    <lineage>
        <taxon>Eukaryota</taxon>
        <taxon>Metazoa</taxon>
        <taxon>Ecdysozoa</taxon>
        <taxon>Arthropoda</taxon>
        <taxon>Hexapoda</taxon>
        <taxon>Insecta</taxon>
        <taxon>Pterygota</taxon>
        <taxon>Neoptera</taxon>
        <taxon>Endopterygota</taxon>
        <taxon>Coleoptera</taxon>
        <taxon>Polyphaga</taxon>
        <taxon>Cucujiformia</taxon>
        <taxon>Chrysomeloidea</taxon>
        <taxon>Chrysomelidae</taxon>
        <taxon>Galerucinae</taxon>
        <taxon>Diabroticina</taxon>
        <taxon>Diabroticites</taxon>
        <taxon>Diabrotica</taxon>
    </lineage>
</organism>
<name>A0A6P7FKL9_DIAVI</name>
<dbReference type="RefSeq" id="XP_028133508.1">
    <property type="nucleotide sequence ID" value="XM_028277707.1"/>
</dbReference>
<feature type="signal peptide" evidence="1">
    <location>
        <begin position="1"/>
        <end position="19"/>
    </location>
</feature>
<gene>
    <name evidence="2" type="primary">LOC114328752</name>
</gene>
<keyword evidence="1" id="KW-0732">Signal</keyword>